<dbReference type="KEGG" id="dpf:ON006_16445"/>
<sequence>MRLIKLVLTIVFVVSIMGCGPLLNRETVVYGLITDDDGQPLDSIPVGMYGGKGLSASGRIGQAYSNKQGFYEIEVDVSKEWWNARVGVNMNDMKLWKLYESYESIRNQTKKGSSDGGVSIGLRTRYDFKLIRK</sequence>
<name>A0A9E8N5W8_9BACT</name>
<evidence type="ECO:0000313" key="1">
    <source>
        <dbReference type="EMBL" id="WAC09343.1"/>
    </source>
</evidence>
<dbReference type="AlphaFoldDB" id="A0A9E8N5W8"/>
<proteinExistence type="predicted"/>
<gene>
    <name evidence="1" type="ORF">ON006_16445</name>
</gene>
<dbReference type="PROSITE" id="PS51257">
    <property type="entry name" value="PROKAR_LIPOPROTEIN"/>
    <property type="match status" value="1"/>
</dbReference>
<dbReference type="Proteomes" id="UP001164653">
    <property type="component" value="Chromosome"/>
</dbReference>
<reference evidence="1" key="1">
    <citation type="submission" date="2022-11" db="EMBL/GenBank/DDBJ databases">
        <title>Dyadobacter pollutisoli sp. nov., isolated from plastic dumped soil.</title>
        <authorList>
            <person name="Kim J.M."/>
            <person name="Kim K.R."/>
            <person name="Lee J.K."/>
            <person name="Hao L."/>
            <person name="Jeon C.O."/>
        </authorList>
    </citation>
    <scope>NUCLEOTIDE SEQUENCE</scope>
    <source>
        <strain evidence="1">U1</strain>
    </source>
</reference>
<protein>
    <submittedName>
        <fullName evidence="1">Uncharacterized protein</fullName>
    </submittedName>
</protein>
<keyword evidence="2" id="KW-1185">Reference proteome</keyword>
<organism evidence="1 2">
    <name type="scientific">Dyadobacter pollutisoli</name>
    <dbReference type="NCBI Taxonomy" id="2910158"/>
    <lineage>
        <taxon>Bacteria</taxon>
        <taxon>Pseudomonadati</taxon>
        <taxon>Bacteroidota</taxon>
        <taxon>Cytophagia</taxon>
        <taxon>Cytophagales</taxon>
        <taxon>Spirosomataceae</taxon>
        <taxon>Dyadobacter</taxon>
    </lineage>
</organism>
<dbReference type="RefSeq" id="WP_244822830.1">
    <property type="nucleotide sequence ID" value="NZ_CP112998.1"/>
</dbReference>
<evidence type="ECO:0000313" key="2">
    <source>
        <dbReference type="Proteomes" id="UP001164653"/>
    </source>
</evidence>
<accession>A0A9E8N5W8</accession>
<dbReference type="EMBL" id="CP112998">
    <property type="protein sequence ID" value="WAC09343.1"/>
    <property type="molecule type" value="Genomic_DNA"/>
</dbReference>